<dbReference type="Proteomes" id="UP000796761">
    <property type="component" value="Unassembled WGS sequence"/>
</dbReference>
<evidence type="ECO:0000313" key="2">
    <source>
        <dbReference type="Proteomes" id="UP000796761"/>
    </source>
</evidence>
<keyword evidence="2" id="KW-1185">Reference proteome</keyword>
<name>A0A8K1GQ54_9PASS</name>
<reference evidence="1" key="1">
    <citation type="submission" date="2019-04" db="EMBL/GenBank/DDBJ databases">
        <title>Genome assembly of Zosterops borbonicus 15179.</title>
        <authorList>
            <person name="Leroy T."/>
            <person name="Anselmetti Y."/>
            <person name="Tilak M.-K."/>
            <person name="Nabholz B."/>
        </authorList>
    </citation>
    <scope>NUCLEOTIDE SEQUENCE</scope>
    <source>
        <strain evidence="1">HGM_15179</strain>
        <tissue evidence="1">Muscle</tissue>
    </source>
</reference>
<evidence type="ECO:0000313" key="1">
    <source>
        <dbReference type="EMBL" id="TRZ23249.1"/>
    </source>
</evidence>
<sequence length="163" mass="18935">MVRGGSRELQACQPDLSAGKVMEQIICSVIMKQLDNWGIGLSQHEFRKSRSYLANLIFCDQIAVASHETVSHLKNQLKIERYFNEIYSQLNKLLFKKLNKLKFPTPGLMVWLTCLRDEMSSRGIWTHMNFMRFNKAKCKVLNLVWDNPQYQHRLGDDGIESSP</sequence>
<organism evidence="1 2">
    <name type="scientific">Zosterops borbonicus</name>
    <dbReference type="NCBI Taxonomy" id="364589"/>
    <lineage>
        <taxon>Eukaryota</taxon>
        <taxon>Metazoa</taxon>
        <taxon>Chordata</taxon>
        <taxon>Craniata</taxon>
        <taxon>Vertebrata</taxon>
        <taxon>Euteleostomi</taxon>
        <taxon>Archelosauria</taxon>
        <taxon>Archosauria</taxon>
        <taxon>Dinosauria</taxon>
        <taxon>Saurischia</taxon>
        <taxon>Theropoda</taxon>
        <taxon>Coelurosauria</taxon>
        <taxon>Aves</taxon>
        <taxon>Neognathae</taxon>
        <taxon>Neoaves</taxon>
        <taxon>Telluraves</taxon>
        <taxon>Australaves</taxon>
        <taxon>Passeriformes</taxon>
        <taxon>Sylvioidea</taxon>
        <taxon>Zosteropidae</taxon>
        <taxon>Zosterops</taxon>
    </lineage>
</organism>
<protein>
    <submittedName>
        <fullName evidence="1">Uncharacterized protein</fullName>
    </submittedName>
</protein>
<comment type="caution">
    <text evidence="1">The sequence shown here is derived from an EMBL/GenBank/DDBJ whole genome shotgun (WGS) entry which is preliminary data.</text>
</comment>
<dbReference type="OrthoDB" id="9396613at2759"/>
<gene>
    <name evidence="1" type="ORF">HGM15179_003818</name>
</gene>
<dbReference type="EMBL" id="SWJQ01000079">
    <property type="protein sequence ID" value="TRZ23249.1"/>
    <property type="molecule type" value="Genomic_DNA"/>
</dbReference>
<proteinExistence type="predicted"/>
<accession>A0A8K1GQ54</accession>
<dbReference type="AlphaFoldDB" id="A0A8K1GQ54"/>